<protein>
    <submittedName>
        <fullName evidence="1">Uncharacterized protein</fullName>
    </submittedName>
</protein>
<accession>A0A4Z0R270</accession>
<dbReference type="RefSeq" id="WP_135548913.1">
    <property type="nucleotide sequence ID" value="NZ_SPQQ01000006.1"/>
</dbReference>
<name>A0A4Z0R270_9FIRM</name>
<gene>
    <name evidence="1" type="ORF">E4K67_17320</name>
</gene>
<evidence type="ECO:0000313" key="1">
    <source>
        <dbReference type="EMBL" id="TGE36860.1"/>
    </source>
</evidence>
<evidence type="ECO:0000313" key="2">
    <source>
        <dbReference type="Proteomes" id="UP000298460"/>
    </source>
</evidence>
<proteinExistence type="predicted"/>
<comment type="caution">
    <text evidence="1">The sequence shown here is derived from an EMBL/GenBank/DDBJ whole genome shotgun (WGS) entry which is preliminary data.</text>
</comment>
<keyword evidence="2" id="KW-1185">Reference proteome</keyword>
<reference evidence="1 2" key="1">
    <citation type="submission" date="2019-03" db="EMBL/GenBank/DDBJ databases">
        <title>Draft Genome Sequence of Desulfosporosinus fructosivorans Strain 63.6F, Isolated from Marine Sediment in the Baltic Sea.</title>
        <authorList>
            <person name="Hausmann B."/>
            <person name="Vandieken V."/>
            <person name="Pjevac P."/>
            <person name="Schreck K."/>
            <person name="Herbold C.W."/>
            <person name="Loy A."/>
        </authorList>
    </citation>
    <scope>NUCLEOTIDE SEQUENCE [LARGE SCALE GENOMIC DNA]</scope>
    <source>
        <strain evidence="1 2">63.6F</strain>
    </source>
</reference>
<sequence>MDMKKASAPTETPKEILQVNYTTESCEVKLNYYALCICVLSERIPEEAFRIMGVADEPMRFKHTDVEDIWMLKKNHTWKQIGERYGTSADAIRRRVIRFQERQKIS</sequence>
<dbReference type="Proteomes" id="UP000298460">
    <property type="component" value="Unassembled WGS sequence"/>
</dbReference>
<organism evidence="1 2">
    <name type="scientific">Desulfosporosinus fructosivorans</name>
    <dbReference type="NCBI Taxonomy" id="2018669"/>
    <lineage>
        <taxon>Bacteria</taxon>
        <taxon>Bacillati</taxon>
        <taxon>Bacillota</taxon>
        <taxon>Clostridia</taxon>
        <taxon>Eubacteriales</taxon>
        <taxon>Desulfitobacteriaceae</taxon>
        <taxon>Desulfosporosinus</taxon>
    </lineage>
</organism>
<dbReference type="EMBL" id="SPQQ01000006">
    <property type="protein sequence ID" value="TGE36860.1"/>
    <property type="molecule type" value="Genomic_DNA"/>
</dbReference>
<dbReference type="AlphaFoldDB" id="A0A4Z0R270"/>